<dbReference type="PROSITE" id="PS50887">
    <property type="entry name" value="GGDEF"/>
    <property type="match status" value="1"/>
</dbReference>
<dbReference type="InterPro" id="IPR035965">
    <property type="entry name" value="PAS-like_dom_sf"/>
</dbReference>
<name>A0ABY5GQD5_9GAMM</name>
<dbReference type="RefSeq" id="WP_255392394.1">
    <property type="nucleotide sequence ID" value="NZ_CP101510.1"/>
</dbReference>
<dbReference type="NCBIfam" id="TIGR00254">
    <property type="entry name" value="GGDEF"/>
    <property type="match status" value="1"/>
</dbReference>
<reference evidence="4" key="1">
    <citation type="submission" date="2022-07" db="EMBL/GenBank/DDBJ databases">
        <title>Genome sequencing of Photobacterium atrarenae GJH2-4.</title>
        <authorList>
            <person name="Park S.-J."/>
        </authorList>
    </citation>
    <scope>NUCLEOTIDE SEQUENCE</scope>
    <source>
        <strain evidence="4">GJH2-4</strain>
    </source>
</reference>
<dbReference type="PANTHER" id="PTHR45138">
    <property type="entry name" value="REGULATORY COMPONENTS OF SENSORY TRANSDUCTION SYSTEM"/>
    <property type="match status" value="1"/>
</dbReference>
<comment type="catalytic activity">
    <reaction evidence="2">
        <text>2 GTP = 3',3'-c-di-GMP + 2 diphosphate</text>
        <dbReference type="Rhea" id="RHEA:24898"/>
        <dbReference type="ChEBI" id="CHEBI:33019"/>
        <dbReference type="ChEBI" id="CHEBI:37565"/>
        <dbReference type="ChEBI" id="CHEBI:58805"/>
        <dbReference type="EC" id="2.7.7.65"/>
    </reaction>
</comment>
<gene>
    <name evidence="4" type="ORF">NNL38_24395</name>
</gene>
<sequence length="329" mass="37311">MKSYLIQPPEMDPLEKKQQDSAIQTLTNSGMIDGVGVFDFKYFVLRIRAQSSTRHDISRQSLLSGNKEVHLTPANTDEMKRHIQVMKAKNQTQLNGTIEFRAPNGNSVWLHCKGSLCFKANQFQGIAYDITDYKRQEQQLQRENEEYRLQAHQDDLTALYNRRGFFVQMDHKLPLGLSRGAGYSLAIIDVDAFKTINDQHGHQKGDHILSTIATTLQSYTRKSDIIGRLAGDEFIVLIDETNFTESLRIADRFRAAIEAQLTTMHAATVSIGISTLKATEVPSESDITSLRDQLIYQADMALYEAKRRGRNQTWHYHQPENGTGTSTLS</sequence>
<dbReference type="Gene3D" id="3.30.450.20">
    <property type="entry name" value="PAS domain"/>
    <property type="match status" value="1"/>
</dbReference>
<dbReference type="Proteomes" id="UP001057998">
    <property type="component" value="Chromosome 3"/>
</dbReference>
<dbReference type="PANTHER" id="PTHR45138:SF9">
    <property type="entry name" value="DIGUANYLATE CYCLASE DGCM-RELATED"/>
    <property type="match status" value="1"/>
</dbReference>
<protein>
    <recommendedName>
        <fullName evidence="1">diguanylate cyclase</fullName>
        <ecNumber evidence="1">2.7.7.65</ecNumber>
    </recommendedName>
</protein>
<dbReference type="EC" id="2.7.7.65" evidence="1"/>
<dbReference type="Gene3D" id="3.30.70.270">
    <property type="match status" value="1"/>
</dbReference>
<dbReference type="InterPro" id="IPR000160">
    <property type="entry name" value="GGDEF_dom"/>
</dbReference>
<proteinExistence type="predicted"/>
<evidence type="ECO:0000256" key="2">
    <source>
        <dbReference type="ARBA" id="ARBA00034247"/>
    </source>
</evidence>
<organism evidence="4 5">
    <name type="scientific">Photobacterium atrarenae</name>
    <dbReference type="NCBI Taxonomy" id="865757"/>
    <lineage>
        <taxon>Bacteria</taxon>
        <taxon>Pseudomonadati</taxon>
        <taxon>Pseudomonadota</taxon>
        <taxon>Gammaproteobacteria</taxon>
        <taxon>Vibrionales</taxon>
        <taxon>Vibrionaceae</taxon>
        <taxon>Photobacterium</taxon>
    </lineage>
</organism>
<dbReference type="CDD" id="cd01949">
    <property type="entry name" value="GGDEF"/>
    <property type="match status" value="1"/>
</dbReference>
<dbReference type="InterPro" id="IPR050469">
    <property type="entry name" value="Diguanylate_Cyclase"/>
</dbReference>
<dbReference type="EMBL" id="CP101510">
    <property type="protein sequence ID" value="UTV31030.1"/>
    <property type="molecule type" value="Genomic_DNA"/>
</dbReference>
<evidence type="ECO:0000256" key="1">
    <source>
        <dbReference type="ARBA" id="ARBA00012528"/>
    </source>
</evidence>
<dbReference type="SUPFAM" id="SSF55073">
    <property type="entry name" value="Nucleotide cyclase"/>
    <property type="match status" value="1"/>
</dbReference>
<evidence type="ECO:0000313" key="4">
    <source>
        <dbReference type="EMBL" id="UTV31030.1"/>
    </source>
</evidence>
<evidence type="ECO:0000259" key="3">
    <source>
        <dbReference type="PROSITE" id="PS50887"/>
    </source>
</evidence>
<dbReference type="SUPFAM" id="SSF55785">
    <property type="entry name" value="PYP-like sensor domain (PAS domain)"/>
    <property type="match status" value="1"/>
</dbReference>
<dbReference type="SMART" id="SM00267">
    <property type="entry name" value="GGDEF"/>
    <property type="match status" value="1"/>
</dbReference>
<evidence type="ECO:0000313" key="5">
    <source>
        <dbReference type="Proteomes" id="UP001057998"/>
    </source>
</evidence>
<keyword evidence="5" id="KW-1185">Reference proteome</keyword>
<dbReference type="Pfam" id="PF00990">
    <property type="entry name" value="GGDEF"/>
    <property type="match status" value="1"/>
</dbReference>
<dbReference type="InterPro" id="IPR029787">
    <property type="entry name" value="Nucleotide_cyclase"/>
</dbReference>
<dbReference type="InterPro" id="IPR043128">
    <property type="entry name" value="Rev_trsase/Diguanyl_cyclase"/>
</dbReference>
<accession>A0ABY5GQD5</accession>
<feature type="domain" description="GGDEF" evidence="3">
    <location>
        <begin position="181"/>
        <end position="318"/>
    </location>
</feature>